<dbReference type="Proteomes" id="UP000231094">
    <property type="component" value="Unassembled WGS sequence"/>
</dbReference>
<sequence length="68" mass="7809">MKEVFNVQLFNKNIVSQSNYKTNLLTAGIFLLYLAKKGVYKRYFNQIFIIKLISSVIKTTLAFSLISA</sequence>
<reference evidence="2 3" key="1">
    <citation type="journal article" date="2017" name="MBio">
        <title>Type VI secretion-mediated competition in the bee gut microbiome.</title>
        <authorList>
            <person name="Steele M.I."/>
            <person name="Kwong W.K."/>
            <person name="Powell J.E."/>
            <person name="Whiteley M."/>
            <person name="Moran N.A."/>
        </authorList>
    </citation>
    <scope>NUCLEOTIDE SEQUENCE [LARGE SCALE GENOMIC DNA]</scope>
    <source>
        <strain evidence="2 3">PEB0171</strain>
    </source>
</reference>
<keyword evidence="1" id="KW-1133">Transmembrane helix</keyword>
<name>A0A2N9Y5M8_9NEIS</name>
<comment type="caution">
    <text evidence="2">The sequence shown here is derived from an EMBL/GenBank/DDBJ whole genome shotgun (WGS) entry which is preliminary data.</text>
</comment>
<evidence type="ECO:0000313" key="3">
    <source>
        <dbReference type="Proteomes" id="UP000231094"/>
    </source>
</evidence>
<dbReference type="EMBL" id="MEIV01000025">
    <property type="protein sequence ID" value="PIT63823.1"/>
    <property type="molecule type" value="Genomic_DNA"/>
</dbReference>
<evidence type="ECO:0000256" key="1">
    <source>
        <dbReference type="SAM" id="Phobius"/>
    </source>
</evidence>
<protein>
    <submittedName>
        <fullName evidence="2">Uncharacterized protein</fullName>
    </submittedName>
</protein>
<dbReference type="AlphaFoldDB" id="A0A2N9Y5M8"/>
<keyword evidence="1" id="KW-0812">Transmembrane</keyword>
<proteinExistence type="predicted"/>
<gene>
    <name evidence="2" type="ORF">BHC47_03595</name>
</gene>
<accession>A0A2N9Y5M8</accession>
<keyword evidence="1" id="KW-0472">Membrane</keyword>
<organism evidence="2 3">
    <name type="scientific">Snodgrassella alvi</name>
    <dbReference type="NCBI Taxonomy" id="1196083"/>
    <lineage>
        <taxon>Bacteria</taxon>
        <taxon>Pseudomonadati</taxon>
        <taxon>Pseudomonadota</taxon>
        <taxon>Betaproteobacteria</taxon>
        <taxon>Neisseriales</taxon>
        <taxon>Neisseriaceae</taxon>
        <taxon>Snodgrassella</taxon>
    </lineage>
</organism>
<feature type="transmembrane region" description="Helical" evidence="1">
    <location>
        <begin position="47"/>
        <end position="66"/>
    </location>
</feature>
<feature type="transmembrane region" description="Helical" evidence="1">
    <location>
        <begin position="20"/>
        <end position="35"/>
    </location>
</feature>
<evidence type="ECO:0000313" key="2">
    <source>
        <dbReference type="EMBL" id="PIT63823.1"/>
    </source>
</evidence>